<accession>A0A965ZFU4</accession>
<keyword evidence="3" id="KW-1185">Reference proteome</keyword>
<keyword evidence="1" id="KW-0472">Membrane</keyword>
<dbReference type="AlphaFoldDB" id="A0A965ZFU4"/>
<dbReference type="Proteomes" id="UP000638732">
    <property type="component" value="Unassembled WGS sequence"/>
</dbReference>
<feature type="transmembrane region" description="Helical" evidence="1">
    <location>
        <begin position="76"/>
        <end position="97"/>
    </location>
</feature>
<reference evidence="2" key="2">
    <citation type="submission" date="2020-10" db="EMBL/GenBank/DDBJ databases">
        <title>Mucilaginibacter sp. nov., isolated from soil.</title>
        <authorList>
            <person name="Jeon C.O."/>
        </authorList>
    </citation>
    <scope>NUCLEOTIDE SEQUENCE</scope>
    <source>
        <strain evidence="2">R11</strain>
    </source>
</reference>
<keyword evidence="1" id="KW-1133">Transmembrane helix</keyword>
<comment type="caution">
    <text evidence="2">The sequence shown here is derived from an EMBL/GenBank/DDBJ whole genome shotgun (WGS) entry which is preliminary data.</text>
</comment>
<reference evidence="2" key="1">
    <citation type="submission" date="2020-01" db="EMBL/GenBank/DDBJ databases">
        <authorList>
            <person name="Seo Y.L."/>
        </authorList>
    </citation>
    <scope>NUCLEOTIDE SEQUENCE</scope>
    <source>
        <strain evidence="2">R11</strain>
    </source>
</reference>
<name>A0A965ZFU4_9SPHI</name>
<gene>
    <name evidence="2" type="ORF">GSY63_06360</name>
</gene>
<feature type="transmembrane region" description="Helical" evidence="1">
    <location>
        <begin position="42"/>
        <end position="64"/>
    </location>
</feature>
<protein>
    <submittedName>
        <fullName evidence="2">Uncharacterized protein</fullName>
    </submittedName>
</protein>
<dbReference type="RefSeq" id="WP_166584954.1">
    <property type="nucleotide sequence ID" value="NZ_WWEO01000040.1"/>
</dbReference>
<evidence type="ECO:0000313" key="2">
    <source>
        <dbReference type="EMBL" id="NCD68971.1"/>
    </source>
</evidence>
<evidence type="ECO:0000256" key="1">
    <source>
        <dbReference type="SAM" id="Phobius"/>
    </source>
</evidence>
<dbReference type="EMBL" id="WWEO01000040">
    <property type="protein sequence ID" value="NCD68971.1"/>
    <property type="molecule type" value="Genomic_DNA"/>
</dbReference>
<evidence type="ECO:0000313" key="3">
    <source>
        <dbReference type="Proteomes" id="UP000638732"/>
    </source>
</evidence>
<keyword evidence="1" id="KW-0812">Transmembrane</keyword>
<feature type="transmembrane region" description="Helical" evidence="1">
    <location>
        <begin position="9"/>
        <end position="30"/>
    </location>
</feature>
<feature type="transmembrane region" description="Helical" evidence="1">
    <location>
        <begin position="103"/>
        <end position="124"/>
    </location>
</feature>
<proteinExistence type="predicted"/>
<organism evidence="2 3">
    <name type="scientific">Mucilaginibacter agri</name>
    <dbReference type="NCBI Taxonomy" id="2695265"/>
    <lineage>
        <taxon>Bacteria</taxon>
        <taxon>Pseudomonadati</taxon>
        <taxon>Bacteroidota</taxon>
        <taxon>Sphingobacteriia</taxon>
        <taxon>Sphingobacteriales</taxon>
        <taxon>Sphingobacteriaceae</taxon>
        <taxon>Mucilaginibacter</taxon>
    </lineage>
</organism>
<sequence length="135" mass="15309">MNTKYLLQLIFKALAFSFALSFILGSAYYIKTVKFDNYIPAVPSIIAGSLLLTLILTLMEFAVLFFQYHSIYTSTIVRLILFFGGTVGFLTSIYFRHLSESNIIFYAITGISFLGVQVILYVRMLRKYPPSAKMG</sequence>